<comment type="caution">
    <text evidence="5">The sequence shown here is derived from an EMBL/GenBank/DDBJ whole genome shotgun (WGS) entry which is preliminary data.</text>
</comment>
<dbReference type="PANTHER" id="PTHR19328">
    <property type="entry name" value="HEDGEHOG-INTERACTING PROTEIN"/>
    <property type="match status" value="1"/>
</dbReference>
<keyword evidence="1 3" id="KW-0732">Signal</keyword>
<keyword evidence="5" id="KW-0675">Receptor</keyword>
<dbReference type="Proteomes" id="UP000265566">
    <property type="component" value="Chromosome 4"/>
</dbReference>
<name>A0A396IDG7_MEDTR</name>
<feature type="chain" id="PRO_5017466334" evidence="3">
    <location>
        <begin position="26"/>
        <end position="197"/>
    </location>
</feature>
<proteinExistence type="predicted"/>
<gene>
    <name evidence="5" type="ORF">MtrunA17_Chr4g0059851</name>
</gene>
<dbReference type="InterPro" id="IPR018143">
    <property type="entry name" value="Folate_rcpt-like"/>
</dbReference>
<feature type="domain" description="Folate receptor-like" evidence="4">
    <location>
        <begin position="45"/>
        <end position="185"/>
    </location>
</feature>
<organism evidence="5">
    <name type="scientific">Medicago truncatula</name>
    <name type="common">Barrel medic</name>
    <name type="synonym">Medicago tribuloides</name>
    <dbReference type="NCBI Taxonomy" id="3880"/>
    <lineage>
        <taxon>Eukaryota</taxon>
        <taxon>Viridiplantae</taxon>
        <taxon>Streptophyta</taxon>
        <taxon>Embryophyta</taxon>
        <taxon>Tracheophyta</taxon>
        <taxon>Spermatophyta</taxon>
        <taxon>Magnoliopsida</taxon>
        <taxon>eudicotyledons</taxon>
        <taxon>Gunneridae</taxon>
        <taxon>Pentapetalae</taxon>
        <taxon>rosids</taxon>
        <taxon>fabids</taxon>
        <taxon>Fabales</taxon>
        <taxon>Fabaceae</taxon>
        <taxon>Papilionoideae</taxon>
        <taxon>50 kb inversion clade</taxon>
        <taxon>NPAAA clade</taxon>
        <taxon>Hologalegina</taxon>
        <taxon>IRL clade</taxon>
        <taxon>Trifolieae</taxon>
        <taxon>Medicago</taxon>
    </lineage>
</organism>
<evidence type="ECO:0000256" key="3">
    <source>
        <dbReference type="SAM" id="SignalP"/>
    </source>
</evidence>
<dbReference type="AlphaFoldDB" id="A0A396IDG7"/>
<dbReference type="Gramene" id="rna26300">
    <property type="protein sequence ID" value="RHN63582.1"/>
    <property type="gene ID" value="gene26300"/>
</dbReference>
<dbReference type="EMBL" id="PSQE01000004">
    <property type="protein sequence ID" value="RHN63582.1"/>
    <property type="molecule type" value="Genomic_DNA"/>
</dbReference>
<evidence type="ECO:0000256" key="1">
    <source>
        <dbReference type="ARBA" id="ARBA00022729"/>
    </source>
</evidence>
<feature type="signal peptide" evidence="3">
    <location>
        <begin position="1"/>
        <end position="25"/>
    </location>
</feature>
<dbReference type="Pfam" id="PF03024">
    <property type="entry name" value="Folate_rec"/>
    <property type="match status" value="1"/>
</dbReference>
<accession>A0A396IDG7</accession>
<evidence type="ECO:0000259" key="4">
    <source>
        <dbReference type="Pfam" id="PF03024"/>
    </source>
</evidence>
<sequence>MKTVLSTGFLLCCSLLFLLLDSSTSLPLCVDSKAPFTLNTTLKFCPYNNGSTCCNSIQDGQIQKQFQQMNVSDTACASLLKSILCARCDPFSGQLFTVQSTPRSVPVLCNSAIPANSSQSKALVHDFCSEVWDTCQTASIVNSPFSPSLQGQGGGLPANTNATKLNELWQSKNDFCKAFGGASIKLRLLYPSPWFMP</sequence>
<evidence type="ECO:0000313" key="5">
    <source>
        <dbReference type="EMBL" id="RHN63582.1"/>
    </source>
</evidence>
<dbReference type="PANTHER" id="PTHR19328:SF13">
    <property type="entry name" value="HIPL1 PROTEIN"/>
    <property type="match status" value="1"/>
</dbReference>
<protein>
    <submittedName>
        <fullName evidence="5">Putative folate receptor</fullName>
    </submittedName>
</protein>
<evidence type="ECO:0000256" key="2">
    <source>
        <dbReference type="ARBA" id="ARBA00023157"/>
    </source>
</evidence>
<keyword evidence="2" id="KW-1015">Disulfide bond</keyword>
<reference evidence="5" key="1">
    <citation type="journal article" date="2018" name="Nat. Plants">
        <title>Whole-genome landscape of Medicago truncatula symbiotic genes.</title>
        <authorList>
            <person name="Pecrix Y."/>
            <person name="Gamas P."/>
            <person name="Carrere S."/>
        </authorList>
    </citation>
    <scope>NUCLEOTIDE SEQUENCE</scope>
    <source>
        <tissue evidence="5">Leaves</tissue>
    </source>
</reference>